<dbReference type="PROSITE" id="PS51125">
    <property type="entry name" value="NHL"/>
    <property type="match status" value="1"/>
</dbReference>
<evidence type="ECO:0008006" key="6">
    <source>
        <dbReference type="Google" id="ProtNLM"/>
    </source>
</evidence>
<dbReference type="Pfam" id="PF01436">
    <property type="entry name" value="NHL"/>
    <property type="match status" value="1"/>
</dbReference>
<comment type="caution">
    <text evidence="3">The sequence shown here is derived from an EMBL/GenBank/DDBJ whole genome shotgun (WGS) entry which is preliminary data.</text>
</comment>
<dbReference type="InterPro" id="IPR011042">
    <property type="entry name" value="6-blade_b-propeller_TolB-like"/>
</dbReference>
<proteinExistence type="predicted"/>
<evidence type="ECO:0000313" key="3">
    <source>
        <dbReference type="EMBL" id="CAF1491512.1"/>
    </source>
</evidence>
<name>A0A815SLV1_9BILA</name>
<gene>
    <name evidence="3" type="ORF">GPM918_LOCUS36278</name>
    <name evidence="4" type="ORF">SRO942_LOCUS37008</name>
</gene>
<feature type="repeat" description="NHL" evidence="2">
    <location>
        <begin position="143"/>
        <end position="186"/>
    </location>
</feature>
<dbReference type="AlphaFoldDB" id="A0A815SLV1"/>
<evidence type="ECO:0000256" key="1">
    <source>
        <dbReference type="ARBA" id="ARBA00022737"/>
    </source>
</evidence>
<dbReference type="Gene3D" id="2.120.10.30">
    <property type="entry name" value="TolB, C-terminal domain"/>
    <property type="match status" value="1"/>
</dbReference>
<sequence>MVFPTICPTGTWNSVGTLIGNSSSALKNVAVDLLSGSAYAVHFAVPNGQLLNVAVPYTAIASNLAGAWGTTVDHYSNVYVAYAVSVLKYPGGTLVAGGAGGQTSPGMAYGIFVDCFGAIYVTDHAYHRIQLWTNSSVGVTIIGSQNGTSGSGPNDLLAPIDVKLDQQGNIYVLDTNNNRIQKYPPGGGTGSTVGILPANSGANSLFVDDCGNFYVSQTSGIYQFTSVSGSGTLIPLTFTGTSNGIAFDAQMNLHINVNNGAVGSTYKYAYI</sequence>
<dbReference type="Proteomes" id="UP000663829">
    <property type="component" value="Unassembled WGS sequence"/>
</dbReference>
<dbReference type="InterPro" id="IPR001258">
    <property type="entry name" value="NHL_repeat"/>
</dbReference>
<evidence type="ECO:0000313" key="4">
    <source>
        <dbReference type="EMBL" id="CAF4354525.1"/>
    </source>
</evidence>
<keyword evidence="1" id="KW-0677">Repeat</keyword>
<dbReference type="EMBL" id="CAJNOQ010021762">
    <property type="protein sequence ID" value="CAF1491512.1"/>
    <property type="molecule type" value="Genomic_DNA"/>
</dbReference>
<dbReference type="EMBL" id="CAJOBC010087256">
    <property type="protein sequence ID" value="CAF4354525.1"/>
    <property type="molecule type" value="Genomic_DNA"/>
</dbReference>
<reference evidence="3" key="1">
    <citation type="submission" date="2021-02" db="EMBL/GenBank/DDBJ databases">
        <authorList>
            <person name="Nowell W R."/>
        </authorList>
    </citation>
    <scope>NUCLEOTIDE SEQUENCE</scope>
</reference>
<dbReference type="SUPFAM" id="SSF101898">
    <property type="entry name" value="NHL repeat"/>
    <property type="match status" value="1"/>
</dbReference>
<keyword evidence="5" id="KW-1185">Reference proteome</keyword>
<protein>
    <recommendedName>
        <fullName evidence="6">NHL repeat-containing protein</fullName>
    </recommendedName>
</protein>
<dbReference type="Proteomes" id="UP000681722">
    <property type="component" value="Unassembled WGS sequence"/>
</dbReference>
<accession>A0A815SLV1</accession>
<evidence type="ECO:0000256" key="2">
    <source>
        <dbReference type="PROSITE-ProRule" id="PRU00504"/>
    </source>
</evidence>
<evidence type="ECO:0000313" key="5">
    <source>
        <dbReference type="Proteomes" id="UP000663829"/>
    </source>
</evidence>
<organism evidence="3 5">
    <name type="scientific">Didymodactylos carnosus</name>
    <dbReference type="NCBI Taxonomy" id="1234261"/>
    <lineage>
        <taxon>Eukaryota</taxon>
        <taxon>Metazoa</taxon>
        <taxon>Spiralia</taxon>
        <taxon>Gnathifera</taxon>
        <taxon>Rotifera</taxon>
        <taxon>Eurotatoria</taxon>
        <taxon>Bdelloidea</taxon>
        <taxon>Philodinida</taxon>
        <taxon>Philodinidae</taxon>
        <taxon>Didymodactylos</taxon>
    </lineage>
</organism>
<dbReference type="OrthoDB" id="342730at2759"/>